<gene>
    <name evidence="3" type="ORF">FF38_14095</name>
</gene>
<sequence>MQEREEDEVAWCAFTFGVDNFFDCGTFLMSRRHSKKMDTSSTVGESDMTDITEIDEIGINNNLKLRYENDIIYYKLYLFLNK</sequence>
<evidence type="ECO:0000313" key="3">
    <source>
        <dbReference type="EMBL" id="KNC22239.1"/>
    </source>
</evidence>
<proteinExistence type="predicted"/>
<accession>A0A0L0BSP0</accession>
<keyword evidence="1" id="KW-0547">Nucleotide-binding</keyword>
<dbReference type="GO" id="GO:0005524">
    <property type="term" value="F:ATP binding"/>
    <property type="evidence" value="ECO:0007669"/>
    <property type="project" value="UniProtKB-KW"/>
</dbReference>
<comment type="caution">
    <text evidence="3">The sequence shown here is derived from an EMBL/GenBank/DDBJ whole genome shotgun (WGS) entry which is preliminary data.</text>
</comment>
<evidence type="ECO:0000256" key="1">
    <source>
        <dbReference type="ARBA" id="ARBA00022741"/>
    </source>
</evidence>
<organism evidence="3 4">
    <name type="scientific">Lucilia cuprina</name>
    <name type="common">Green bottle fly</name>
    <name type="synonym">Australian sheep blowfly</name>
    <dbReference type="NCBI Taxonomy" id="7375"/>
    <lineage>
        <taxon>Eukaryota</taxon>
        <taxon>Metazoa</taxon>
        <taxon>Ecdysozoa</taxon>
        <taxon>Arthropoda</taxon>
        <taxon>Hexapoda</taxon>
        <taxon>Insecta</taxon>
        <taxon>Pterygota</taxon>
        <taxon>Neoptera</taxon>
        <taxon>Endopterygota</taxon>
        <taxon>Diptera</taxon>
        <taxon>Brachycera</taxon>
        <taxon>Muscomorpha</taxon>
        <taxon>Oestroidea</taxon>
        <taxon>Calliphoridae</taxon>
        <taxon>Luciliinae</taxon>
        <taxon>Lucilia</taxon>
    </lineage>
</organism>
<evidence type="ECO:0000256" key="2">
    <source>
        <dbReference type="ARBA" id="ARBA00022840"/>
    </source>
</evidence>
<evidence type="ECO:0000313" key="4">
    <source>
        <dbReference type="Proteomes" id="UP000037069"/>
    </source>
</evidence>
<dbReference type="InterPro" id="IPR036961">
    <property type="entry name" value="Kinesin_motor_dom_sf"/>
</dbReference>
<name>A0A0L0BSP0_LUCCU</name>
<keyword evidence="4" id="KW-1185">Reference proteome</keyword>
<dbReference type="EMBL" id="JRES01001527">
    <property type="protein sequence ID" value="KNC22239.1"/>
    <property type="molecule type" value="Genomic_DNA"/>
</dbReference>
<reference evidence="3 4" key="1">
    <citation type="journal article" date="2015" name="Nat. Commun.">
        <title>Lucilia cuprina genome unlocks parasitic fly biology to underpin future interventions.</title>
        <authorList>
            <person name="Anstead C.A."/>
            <person name="Korhonen P.K."/>
            <person name="Young N.D."/>
            <person name="Hall R.S."/>
            <person name="Jex A.R."/>
            <person name="Murali S.C."/>
            <person name="Hughes D.S."/>
            <person name="Lee S.F."/>
            <person name="Perry T."/>
            <person name="Stroehlein A.J."/>
            <person name="Ansell B.R."/>
            <person name="Breugelmans B."/>
            <person name="Hofmann A."/>
            <person name="Qu J."/>
            <person name="Dugan S."/>
            <person name="Lee S.L."/>
            <person name="Chao H."/>
            <person name="Dinh H."/>
            <person name="Han Y."/>
            <person name="Doddapaneni H.V."/>
            <person name="Worley K.C."/>
            <person name="Muzny D.M."/>
            <person name="Ioannidis P."/>
            <person name="Waterhouse R.M."/>
            <person name="Zdobnov E.M."/>
            <person name="James P.J."/>
            <person name="Bagnall N.H."/>
            <person name="Kotze A.C."/>
            <person name="Gibbs R.A."/>
            <person name="Richards S."/>
            <person name="Batterham P."/>
            <person name="Gasser R.B."/>
        </authorList>
    </citation>
    <scope>NUCLEOTIDE SEQUENCE [LARGE SCALE GENOMIC DNA]</scope>
    <source>
        <strain evidence="3 4">LS</strain>
        <tissue evidence="3">Full body</tissue>
    </source>
</reference>
<keyword evidence="2" id="KW-0067">ATP-binding</keyword>
<dbReference type="Proteomes" id="UP000037069">
    <property type="component" value="Unassembled WGS sequence"/>
</dbReference>
<protein>
    <submittedName>
        <fullName evidence="3">Uncharacterized protein</fullName>
    </submittedName>
</protein>
<dbReference type="Gene3D" id="3.40.850.10">
    <property type="entry name" value="Kinesin motor domain"/>
    <property type="match status" value="1"/>
</dbReference>
<dbReference type="AlphaFoldDB" id="A0A0L0BSP0"/>